<protein>
    <recommendedName>
        <fullName evidence="4">DNA mismatch repair protein MutL</fullName>
    </recommendedName>
</protein>
<evidence type="ECO:0000256" key="1">
    <source>
        <dbReference type="ARBA" id="ARBA00006082"/>
    </source>
</evidence>
<feature type="region of interest" description="Disordered" evidence="5">
    <location>
        <begin position="410"/>
        <end position="472"/>
    </location>
</feature>
<dbReference type="HAMAP" id="MF_00149">
    <property type="entry name" value="DNA_mis_repair"/>
    <property type="match status" value="1"/>
</dbReference>
<feature type="compositionally biased region" description="Low complexity" evidence="5">
    <location>
        <begin position="461"/>
        <end position="472"/>
    </location>
</feature>
<dbReference type="AlphaFoldDB" id="A0A9D1DJ64"/>
<sequence length="665" mass="71210">MPKILQLDRHVADLIAAGEVVERPASAAKELMENALDAGATKVTVEIQNGGMTYLRVTDNGCGIAPEDAETAFLRHATSKLRTKEDLAAIGTLGFRGEALAAIAAVSKIDLLTKTAQGEGISLRLEAGKVLDKSPAGCPEGTTIVVRELFYNTPARLKFLKRDTVEAARVAGEVQRQALAHPEVSFRLIRDGEPLLKTAGNGDLHGAIYQVYGRQLAADMVPVESQWENLSLSGFVTKPTATRGNRGCQQFFVNGRPVLSKLMTAALEEAYANQMMTGRFPSCVLRLTLPNSAVDVNVHPAKTEVKFSNERAVFDCVRYGVMAALRRDPARPELKLPQARAAAVQSAAAAPAAAPRAAAASAGKAAEPRGSAAAGQALLETLRAVPPAHPAVARAMEDAPAAGEAVLRQPVLTPGSGRSETAIPAFVPPRPAAPQSRSAAARQPSAPPEALSQPAPPAQPAPEAAEPEQTALELPRVQPYRVVGEVLDTYILIEQDGAVLFLDKHAAHERILFEKLRKSQEPVMAQVLLSPMAASLSREEAAAVLERAELLEEYGYQVEDFGDGTVLLRQIPADLPESEAEAALQALAQALLEGHSRDPKSLRDALLHTIACKAAIKGGWHTSPEEREHLVREVMERDDIRCCPHGRPVLLKLTKNQLERQFGRA</sequence>
<accession>A0A9D1DJ64</accession>
<dbReference type="InterPro" id="IPR037198">
    <property type="entry name" value="MutL_C_sf"/>
</dbReference>
<dbReference type="NCBIfam" id="TIGR00585">
    <property type="entry name" value="mutl"/>
    <property type="match status" value="1"/>
</dbReference>
<feature type="compositionally biased region" description="Low complexity" evidence="5">
    <location>
        <begin position="433"/>
        <end position="453"/>
    </location>
</feature>
<dbReference type="Gene3D" id="3.30.565.10">
    <property type="entry name" value="Histidine kinase-like ATPase, C-terminal domain"/>
    <property type="match status" value="1"/>
</dbReference>
<dbReference type="GO" id="GO:0016887">
    <property type="term" value="F:ATP hydrolysis activity"/>
    <property type="evidence" value="ECO:0007669"/>
    <property type="project" value="InterPro"/>
</dbReference>
<dbReference type="Pfam" id="PF08676">
    <property type="entry name" value="MutL_C"/>
    <property type="match status" value="1"/>
</dbReference>
<dbReference type="CDD" id="cd00782">
    <property type="entry name" value="MutL_Trans"/>
    <property type="match status" value="1"/>
</dbReference>
<dbReference type="InterPro" id="IPR020667">
    <property type="entry name" value="DNA_mismatch_repair_MutL"/>
</dbReference>
<reference evidence="8" key="1">
    <citation type="submission" date="2020-10" db="EMBL/GenBank/DDBJ databases">
        <authorList>
            <person name="Gilroy R."/>
        </authorList>
    </citation>
    <scope>NUCLEOTIDE SEQUENCE</scope>
    <source>
        <strain evidence="8">ChiBcec15-4380</strain>
    </source>
</reference>
<dbReference type="InterPro" id="IPR014721">
    <property type="entry name" value="Ribsml_uS5_D2-typ_fold_subgr"/>
</dbReference>
<dbReference type="Gene3D" id="3.30.1540.20">
    <property type="entry name" value="MutL, C-terminal domain, dimerisation subdomain"/>
    <property type="match status" value="1"/>
</dbReference>
<dbReference type="SUPFAM" id="SSF55874">
    <property type="entry name" value="ATPase domain of HSP90 chaperone/DNA topoisomerase II/histidine kinase"/>
    <property type="match status" value="1"/>
</dbReference>
<reference evidence="8" key="2">
    <citation type="journal article" date="2021" name="PeerJ">
        <title>Extensive microbial diversity within the chicken gut microbiome revealed by metagenomics and culture.</title>
        <authorList>
            <person name="Gilroy R."/>
            <person name="Ravi A."/>
            <person name="Getino M."/>
            <person name="Pursley I."/>
            <person name="Horton D.L."/>
            <person name="Alikhan N.F."/>
            <person name="Baker D."/>
            <person name="Gharbi K."/>
            <person name="Hall N."/>
            <person name="Watson M."/>
            <person name="Adriaenssens E.M."/>
            <person name="Foster-Nyarko E."/>
            <person name="Jarju S."/>
            <person name="Secka A."/>
            <person name="Antonio M."/>
            <person name="Oren A."/>
            <person name="Chaudhuri R.R."/>
            <person name="La Ragione R."/>
            <person name="Hildebrand F."/>
            <person name="Pallen M.J."/>
        </authorList>
    </citation>
    <scope>NUCLEOTIDE SEQUENCE</scope>
    <source>
        <strain evidence="8">ChiBcec15-4380</strain>
    </source>
</reference>
<dbReference type="GO" id="GO:0004519">
    <property type="term" value="F:endonuclease activity"/>
    <property type="evidence" value="ECO:0007669"/>
    <property type="project" value="UniProtKB-KW"/>
</dbReference>
<dbReference type="SUPFAM" id="SSF54211">
    <property type="entry name" value="Ribosomal protein S5 domain 2-like"/>
    <property type="match status" value="1"/>
</dbReference>
<proteinExistence type="inferred from homology"/>
<keyword evidence="8" id="KW-0540">Nuclease</keyword>
<dbReference type="GO" id="GO:0032300">
    <property type="term" value="C:mismatch repair complex"/>
    <property type="evidence" value="ECO:0007669"/>
    <property type="project" value="InterPro"/>
</dbReference>
<dbReference type="Proteomes" id="UP000824239">
    <property type="component" value="Unassembled WGS sequence"/>
</dbReference>
<dbReference type="SUPFAM" id="SSF118116">
    <property type="entry name" value="DNA mismatch repair protein MutL"/>
    <property type="match status" value="1"/>
</dbReference>
<dbReference type="PROSITE" id="PS00058">
    <property type="entry name" value="DNA_MISMATCH_REPAIR_1"/>
    <property type="match status" value="1"/>
</dbReference>
<comment type="caution">
    <text evidence="8">The sequence shown here is derived from an EMBL/GenBank/DDBJ whole genome shotgun (WGS) entry which is preliminary data.</text>
</comment>
<keyword evidence="2 4" id="KW-0227">DNA damage</keyword>
<dbReference type="FunFam" id="3.30.565.10:FF:000003">
    <property type="entry name" value="DNA mismatch repair endonuclease MutL"/>
    <property type="match status" value="1"/>
</dbReference>
<keyword evidence="3 4" id="KW-0234">DNA repair</keyword>
<organism evidence="8 9">
    <name type="scientific">Candidatus Avoscillospira avicola</name>
    <dbReference type="NCBI Taxonomy" id="2840706"/>
    <lineage>
        <taxon>Bacteria</taxon>
        <taxon>Bacillati</taxon>
        <taxon>Bacillota</taxon>
        <taxon>Clostridia</taxon>
        <taxon>Eubacteriales</taxon>
        <taxon>Oscillospiraceae</taxon>
        <taxon>Oscillospiraceae incertae sedis</taxon>
        <taxon>Candidatus Avoscillospira</taxon>
    </lineage>
</organism>
<dbReference type="InterPro" id="IPR002099">
    <property type="entry name" value="MutL/Mlh/PMS"/>
</dbReference>
<dbReference type="InterPro" id="IPR014762">
    <property type="entry name" value="DNA_mismatch_repair_CS"/>
</dbReference>
<dbReference type="Pfam" id="PF01119">
    <property type="entry name" value="DNA_mis_repair"/>
    <property type="match status" value="1"/>
</dbReference>
<dbReference type="InterPro" id="IPR042121">
    <property type="entry name" value="MutL_C_regsub"/>
</dbReference>
<dbReference type="InterPro" id="IPR036890">
    <property type="entry name" value="HATPase_C_sf"/>
</dbReference>
<comment type="similarity">
    <text evidence="1 4">Belongs to the DNA mismatch repair MutL/HexB family.</text>
</comment>
<dbReference type="InterPro" id="IPR020568">
    <property type="entry name" value="Ribosomal_Su5_D2-typ_SF"/>
</dbReference>
<dbReference type="PANTHER" id="PTHR10073:SF12">
    <property type="entry name" value="DNA MISMATCH REPAIR PROTEIN MLH1"/>
    <property type="match status" value="1"/>
</dbReference>
<dbReference type="GO" id="GO:0006298">
    <property type="term" value="P:mismatch repair"/>
    <property type="evidence" value="ECO:0007669"/>
    <property type="project" value="UniProtKB-UniRule"/>
</dbReference>
<evidence type="ECO:0000256" key="2">
    <source>
        <dbReference type="ARBA" id="ARBA00022763"/>
    </source>
</evidence>
<comment type="function">
    <text evidence="4">This protein is involved in the repair of mismatches in DNA. It is required for dam-dependent methyl-directed DNA mismatch repair. May act as a 'molecular matchmaker', a protein that promotes the formation of a stable complex between two or more DNA-binding proteins in an ATP-dependent manner without itself being part of a final effector complex.</text>
</comment>
<feature type="domain" description="MutL C-terminal dimerisation" evidence="6">
    <location>
        <begin position="482"/>
        <end position="622"/>
    </location>
</feature>
<dbReference type="Pfam" id="PF13589">
    <property type="entry name" value="HATPase_c_3"/>
    <property type="match status" value="1"/>
</dbReference>
<dbReference type="Gene3D" id="3.30.230.10">
    <property type="match status" value="1"/>
</dbReference>
<dbReference type="InterPro" id="IPR013507">
    <property type="entry name" value="DNA_mismatch_S5_2-like"/>
</dbReference>
<evidence type="ECO:0000259" key="7">
    <source>
        <dbReference type="SMART" id="SM01340"/>
    </source>
</evidence>
<evidence type="ECO:0000256" key="4">
    <source>
        <dbReference type="HAMAP-Rule" id="MF_00149"/>
    </source>
</evidence>
<name>A0A9D1DJ64_9FIRM</name>
<dbReference type="InterPro" id="IPR038973">
    <property type="entry name" value="MutL/Mlh/Pms-like"/>
</dbReference>
<evidence type="ECO:0000256" key="3">
    <source>
        <dbReference type="ARBA" id="ARBA00023204"/>
    </source>
</evidence>
<evidence type="ECO:0000313" key="9">
    <source>
        <dbReference type="Proteomes" id="UP000824239"/>
    </source>
</evidence>
<dbReference type="InterPro" id="IPR042120">
    <property type="entry name" value="MutL_C_dimsub"/>
</dbReference>
<keyword evidence="8" id="KW-0255">Endonuclease</keyword>
<evidence type="ECO:0000259" key="6">
    <source>
        <dbReference type="SMART" id="SM00853"/>
    </source>
</evidence>
<dbReference type="CDD" id="cd16926">
    <property type="entry name" value="HATPase_MutL-MLH-PMS-like"/>
    <property type="match status" value="1"/>
</dbReference>
<dbReference type="EMBL" id="DVHE01000078">
    <property type="protein sequence ID" value="HIR51586.1"/>
    <property type="molecule type" value="Genomic_DNA"/>
</dbReference>
<dbReference type="SMART" id="SM01340">
    <property type="entry name" value="DNA_mis_repair"/>
    <property type="match status" value="1"/>
</dbReference>
<evidence type="ECO:0000313" key="8">
    <source>
        <dbReference type="EMBL" id="HIR51586.1"/>
    </source>
</evidence>
<feature type="domain" description="DNA mismatch repair protein S5" evidence="7">
    <location>
        <begin position="208"/>
        <end position="326"/>
    </location>
</feature>
<dbReference type="GO" id="GO:0140664">
    <property type="term" value="F:ATP-dependent DNA damage sensor activity"/>
    <property type="evidence" value="ECO:0007669"/>
    <property type="project" value="InterPro"/>
</dbReference>
<dbReference type="InterPro" id="IPR014790">
    <property type="entry name" value="MutL_C"/>
</dbReference>
<keyword evidence="8" id="KW-0378">Hydrolase</keyword>
<gene>
    <name evidence="4 8" type="primary">mutL</name>
    <name evidence="8" type="ORF">IAA53_10015</name>
</gene>
<dbReference type="Gene3D" id="3.30.1370.100">
    <property type="entry name" value="MutL, C-terminal domain, regulatory subdomain"/>
    <property type="match status" value="1"/>
</dbReference>
<dbReference type="GO" id="GO:0030983">
    <property type="term" value="F:mismatched DNA binding"/>
    <property type="evidence" value="ECO:0007669"/>
    <property type="project" value="InterPro"/>
</dbReference>
<evidence type="ECO:0000256" key="5">
    <source>
        <dbReference type="SAM" id="MobiDB-lite"/>
    </source>
</evidence>
<dbReference type="GO" id="GO:0005524">
    <property type="term" value="F:ATP binding"/>
    <property type="evidence" value="ECO:0007669"/>
    <property type="project" value="InterPro"/>
</dbReference>
<dbReference type="SMART" id="SM00853">
    <property type="entry name" value="MutL_C"/>
    <property type="match status" value="1"/>
</dbReference>
<dbReference type="PANTHER" id="PTHR10073">
    <property type="entry name" value="DNA MISMATCH REPAIR PROTEIN MLH, PMS, MUTL"/>
    <property type="match status" value="1"/>
</dbReference>